<proteinExistence type="predicted"/>
<keyword evidence="2" id="KW-1185">Reference proteome</keyword>
<organism evidence="1 2">
    <name type="scientific">Ixodes persulcatus</name>
    <name type="common">Taiga tick</name>
    <dbReference type="NCBI Taxonomy" id="34615"/>
    <lineage>
        <taxon>Eukaryota</taxon>
        <taxon>Metazoa</taxon>
        <taxon>Ecdysozoa</taxon>
        <taxon>Arthropoda</taxon>
        <taxon>Chelicerata</taxon>
        <taxon>Arachnida</taxon>
        <taxon>Acari</taxon>
        <taxon>Parasitiformes</taxon>
        <taxon>Ixodida</taxon>
        <taxon>Ixodoidea</taxon>
        <taxon>Ixodidae</taxon>
        <taxon>Ixodinae</taxon>
        <taxon>Ixodes</taxon>
    </lineage>
</organism>
<protein>
    <submittedName>
        <fullName evidence="1">Uncharacterized protein</fullName>
    </submittedName>
</protein>
<sequence>MSLEPVCQLVEFQWNLTFKLAPKLRPELLDPNHFEKMKVIETFIVMSSNREQEDSSDEFRDSGSDMSVDTEEEPDVPSESQSDIDLGADVETTLRLLSSIKIFTVLTRLYYYYQKGYLLSSVKQLYERRNTELLEGLRGKAIDLAGDGRCDSPRFSAKYCIYTFNEETTKKFIPMEQKLQAASRSGFCKELEVWIQPVTNHLYFCAMMGECNGPLLARKPPDVRPKPRLEQLVGSGWDRTMRHRATSAVSLGRPAATQEALGPLSGRGESDRPGFEELPEARGGSPRTRPEGPAGASDGTSGSLEGAVPSLEGTTPSLKHEGGGLPTVSGRT</sequence>
<accession>A0AC60QRB2</accession>
<dbReference type="Proteomes" id="UP000805193">
    <property type="component" value="Unassembled WGS sequence"/>
</dbReference>
<comment type="caution">
    <text evidence="1">The sequence shown here is derived from an EMBL/GenBank/DDBJ whole genome shotgun (WGS) entry which is preliminary data.</text>
</comment>
<evidence type="ECO:0000313" key="1">
    <source>
        <dbReference type="EMBL" id="KAG0438359.1"/>
    </source>
</evidence>
<evidence type="ECO:0000313" key="2">
    <source>
        <dbReference type="Proteomes" id="UP000805193"/>
    </source>
</evidence>
<name>A0AC60QRB2_IXOPE</name>
<dbReference type="EMBL" id="JABSTQ010005884">
    <property type="protein sequence ID" value="KAG0438359.1"/>
    <property type="molecule type" value="Genomic_DNA"/>
</dbReference>
<gene>
    <name evidence="1" type="ORF">HPB47_017042</name>
</gene>
<reference evidence="1 2" key="1">
    <citation type="journal article" date="2020" name="Cell">
        <title>Large-Scale Comparative Analyses of Tick Genomes Elucidate Their Genetic Diversity and Vector Capacities.</title>
        <authorList>
            <consortium name="Tick Genome and Microbiome Consortium (TIGMIC)"/>
            <person name="Jia N."/>
            <person name="Wang J."/>
            <person name="Shi W."/>
            <person name="Du L."/>
            <person name="Sun Y."/>
            <person name="Zhan W."/>
            <person name="Jiang J.F."/>
            <person name="Wang Q."/>
            <person name="Zhang B."/>
            <person name="Ji P."/>
            <person name="Bell-Sakyi L."/>
            <person name="Cui X.M."/>
            <person name="Yuan T.T."/>
            <person name="Jiang B.G."/>
            <person name="Yang W.F."/>
            <person name="Lam T.T."/>
            <person name="Chang Q.C."/>
            <person name="Ding S.J."/>
            <person name="Wang X.J."/>
            <person name="Zhu J.G."/>
            <person name="Ruan X.D."/>
            <person name="Zhao L."/>
            <person name="Wei J.T."/>
            <person name="Ye R.Z."/>
            <person name="Que T.C."/>
            <person name="Du C.H."/>
            <person name="Zhou Y.H."/>
            <person name="Cheng J.X."/>
            <person name="Dai P.F."/>
            <person name="Guo W.B."/>
            <person name="Han X.H."/>
            <person name="Huang E.J."/>
            <person name="Li L.F."/>
            <person name="Wei W."/>
            <person name="Gao Y.C."/>
            <person name="Liu J.Z."/>
            <person name="Shao H.Z."/>
            <person name="Wang X."/>
            <person name="Wang C.C."/>
            <person name="Yang T.C."/>
            <person name="Huo Q.B."/>
            <person name="Li W."/>
            <person name="Chen H.Y."/>
            <person name="Chen S.E."/>
            <person name="Zhou L.G."/>
            <person name="Ni X.B."/>
            <person name="Tian J.H."/>
            <person name="Sheng Y."/>
            <person name="Liu T."/>
            <person name="Pan Y.S."/>
            <person name="Xia L.Y."/>
            <person name="Li J."/>
            <person name="Zhao F."/>
            <person name="Cao W.C."/>
        </authorList>
    </citation>
    <scope>NUCLEOTIDE SEQUENCE [LARGE SCALE GENOMIC DNA]</scope>
    <source>
        <strain evidence="1">Iper-2018</strain>
    </source>
</reference>